<dbReference type="AlphaFoldDB" id="A0A1X6ZZ37"/>
<dbReference type="Proteomes" id="UP000193778">
    <property type="component" value="Unassembled WGS sequence"/>
</dbReference>
<accession>A0A1X6ZZ37</accession>
<reference evidence="6" key="1">
    <citation type="submission" date="2017-03" db="EMBL/GenBank/DDBJ databases">
        <authorList>
            <person name="Rodrigo-Torres L."/>
            <person name="Arahal R.D."/>
            <person name="Lucena T."/>
        </authorList>
    </citation>
    <scope>NUCLEOTIDE SEQUENCE [LARGE SCALE GENOMIC DNA]</scope>
    <source>
        <strain evidence="6">CECT 8411</strain>
    </source>
</reference>
<evidence type="ECO:0000256" key="2">
    <source>
        <dbReference type="ARBA" id="ARBA00022964"/>
    </source>
</evidence>
<sequence>MAQKLDYLKETPSQTSGPYVHIGLAPGDAGFDIYRQELGRDIAGAQAKGDRISVRGKVLDGTGTPVKDVLIEAWQADAAGTYPGCGEVAPDFRGWGRVIPDFETGEWSFDTVKPGPVAGRSGIMMAPHITLWLVARGINVGLTTRLYFADEQATNLNDPVLNLIEQDSRRKTLIAQKNGDSYRFDIHLQGDNETVFFDV</sequence>
<keyword evidence="2 5" id="KW-0223">Dioxygenase</keyword>
<dbReference type="RefSeq" id="WP_085823728.1">
    <property type="nucleotide sequence ID" value="NZ_FWFP01000010.1"/>
</dbReference>
<evidence type="ECO:0000259" key="4">
    <source>
        <dbReference type="Pfam" id="PF00775"/>
    </source>
</evidence>
<evidence type="ECO:0000313" key="5">
    <source>
        <dbReference type="EMBL" id="SLN65244.1"/>
    </source>
</evidence>
<comment type="similarity">
    <text evidence="1">Belongs to the intradiol ring-cleavage dioxygenase family.</text>
</comment>
<dbReference type="EMBL" id="FWFP01000010">
    <property type="protein sequence ID" value="SLN65244.1"/>
    <property type="molecule type" value="Genomic_DNA"/>
</dbReference>
<dbReference type="PANTHER" id="PTHR33711">
    <property type="entry name" value="DIOXYGENASE, PUTATIVE (AFU_ORTHOLOGUE AFUA_2G02910)-RELATED"/>
    <property type="match status" value="1"/>
</dbReference>
<feature type="domain" description="Intradiol ring-cleavage dioxygenases" evidence="4">
    <location>
        <begin position="44"/>
        <end position="190"/>
    </location>
</feature>
<dbReference type="SUPFAM" id="SSF49482">
    <property type="entry name" value="Aromatic compound dioxygenase"/>
    <property type="match status" value="1"/>
</dbReference>
<dbReference type="GO" id="GO:0008199">
    <property type="term" value="F:ferric iron binding"/>
    <property type="evidence" value="ECO:0007669"/>
    <property type="project" value="InterPro"/>
</dbReference>
<name>A0A1X6ZZ37_9RHOB</name>
<evidence type="ECO:0000256" key="3">
    <source>
        <dbReference type="ARBA" id="ARBA00023002"/>
    </source>
</evidence>
<proteinExistence type="inferred from homology"/>
<dbReference type="InterPro" id="IPR050770">
    <property type="entry name" value="Intradiol_RC_Dioxygenase"/>
</dbReference>
<gene>
    <name evidence="5" type="primary">pcaG</name>
    <name evidence="5" type="ORF">RUM8411_03241</name>
</gene>
<dbReference type="Pfam" id="PF00775">
    <property type="entry name" value="Dioxygenase_C"/>
    <property type="match status" value="1"/>
</dbReference>
<dbReference type="Gene3D" id="2.60.130.10">
    <property type="entry name" value="Aromatic compound dioxygenase"/>
    <property type="match status" value="1"/>
</dbReference>
<dbReference type="OrthoDB" id="9805815at2"/>
<dbReference type="EC" id="1.13.11.3" evidence="5"/>
<protein>
    <submittedName>
        <fullName evidence="5">Protocatechuate 3,4-dioxygenase alpha chain</fullName>
        <ecNumber evidence="5">1.13.11.3</ecNumber>
    </submittedName>
</protein>
<dbReference type="PANTHER" id="PTHR33711:SF9">
    <property type="entry name" value="PROTOCATECHUATE 3,4-DIOXYGENASE ALPHA CHAIN"/>
    <property type="match status" value="1"/>
</dbReference>
<dbReference type="InterPro" id="IPR000627">
    <property type="entry name" value="Intradiol_dOase_C"/>
</dbReference>
<dbReference type="CDD" id="cd03463">
    <property type="entry name" value="3_4-PCD_alpha"/>
    <property type="match status" value="1"/>
</dbReference>
<dbReference type="NCBIfam" id="TIGR02423">
    <property type="entry name" value="protocat_alph"/>
    <property type="match status" value="1"/>
</dbReference>
<keyword evidence="6" id="KW-1185">Reference proteome</keyword>
<keyword evidence="3 5" id="KW-0560">Oxidoreductase</keyword>
<dbReference type="InterPro" id="IPR015889">
    <property type="entry name" value="Intradiol_dOase_core"/>
</dbReference>
<organism evidence="5 6">
    <name type="scientific">Ruegeria meonggei</name>
    <dbReference type="NCBI Taxonomy" id="1446476"/>
    <lineage>
        <taxon>Bacteria</taxon>
        <taxon>Pseudomonadati</taxon>
        <taxon>Pseudomonadota</taxon>
        <taxon>Alphaproteobacteria</taxon>
        <taxon>Rhodobacterales</taxon>
        <taxon>Roseobacteraceae</taxon>
        <taxon>Ruegeria</taxon>
    </lineage>
</organism>
<evidence type="ECO:0000313" key="6">
    <source>
        <dbReference type="Proteomes" id="UP000193778"/>
    </source>
</evidence>
<dbReference type="GO" id="GO:0018578">
    <property type="term" value="F:protocatechuate 3,4-dioxygenase activity"/>
    <property type="evidence" value="ECO:0007669"/>
    <property type="project" value="UniProtKB-EC"/>
</dbReference>
<evidence type="ECO:0000256" key="1">
    <source>
        <dbReference type="ARBA" id="ARBA00007825"/>
    </source>
</evidence>
<dbReference type="InterPro" id="IPR012786">
    <property type="entry name" value="Protocat_dOase_a"/>
</dbReference>